<name>A0AAV7QZR3_PLEWA</name>
<evidence type="ECO:0000256" key="1">
    <source>
        <dbReference type="SAM" id="MobiDB-lite"/>
    </source>
</evidence>
<dbReference type="AlphaFoldDB" id="A0AAV7QZR3"/>
<comment type="caution">
    <text evidence="2">The sequence shown here is derived from an EMBL/GenBank/DDBJ whole genome shotgun (WGS) entry which is preliminary data.</text>
</comment>
<feature type="compositionally biased region" description="Polar residues" evidence="1">
    <location>
        <begin position="9"/>
        <end position="24"/>
    </location>
</feature>
<dbReference type="Proteomes" id="UP001066276">
    <property type="component" value="Chromosome 6"/>
</dbReference>
<feature type="region of interest" description="Disordered" evidence="1">
    <location>
        <begin position="1"/>
        <end position="29"/>
    </location>
</feature>
<keyword evidence="3" id="KW-1185">Reference proteome</keyword>
<proteinExistence type="predicted"/>
<accession>A0AAV7QZR3</accession>
<gene>
    <name evidence="2" type="ORF">NDU88_012114</name>
</gene>
<evidence type="ECO:0000313" key="2">
    <source>
        <dbReference type="EMBL" id="KAJ1145831.1"/>
    </source>
</evidence>
<reference evidence="2" key="1">
    <citation type="journal article" date="2022" name="bioRxiv">
        <title>Sequencing and chromosome-scale assembly of the giantPleurodeles waltlgenome.</title>
        <authorList>
            <person name="Brown T."/>
            <person name="Elewa A."/>
            <person name="Iarovenko S."/>
            <person name="Subramanian E."/>
            <person name="Araus A.J."/>
            <person name="Petzold A."/>
            <person name="Susuki M."/>
            <person name="Suzuki K.-i.T."/>
            <person name="Hayashi T."/>
            <person name="Toyoda A."/>
            <person name="Oliveira C."/>
            <person name="Osipova E."/>
            <person name="Leigh N.D."/>
            <person name="Simon A."/>
            <person name="Yun M.H."/>
        </authorList>
    </citation>
    <scope>NUCLEOTIDE SEQUENCE</scope>
    <source>
        <strain evidence="2">20211129_DDA</strain>
        <tissue evidence="2">Liver</tissue>
    </source>
</reference>
<evidence type="ECO:0000313" key="3">
    <source>
        <dbReference type="Proteomes" id="UP001066276"/>
    </source>
</evidence>
<protein>
    <submittedName>
        <fullName evidence="2">Uncharacterized protein</fullName>
    </submittedName>
</protein>
<dbReference type="EMBL" id="JANPWB010000010">
    <property type="protein sequence ID" value="KAJ1145831.1"/>
    <property type="molecule type" value="Genomic_DNA"/>
</dbReference>
<organism evidence="2 3">
    <name type="scientific">Pleurodeles waltl</name>
    <name type="common">Iberian ribbed newt</name>
    <dbReference type="NCBI Taxonomy" id="8319"/>
    <lineage>
        <taxon>Eukaryota</taxon>
        <taxon>Metazoa</taxon>
        <taxon>Chordata</taxon>
        <taxon>Craniata</taxon>
        <taxon>Vertebrata</taxon>
        <taxon>Euteleostomi</taxon>
        <taxon>Amphibia</taxon>
        <taxon>Batrachia</taxon>
        <taxon>Caudata</taxon>
        <taxon>Salamandroidea</taxon>
        <taxon>Salamandridae</taxon>
        <taxon>Pleurodelinae</taxon>
        <taxon>Pleurodeles</taxon>
    </lineage>
</organism>
<sequence length="119" mass="13144">MASLEAQVMSLNPNTRRQSGQGLSTGHHRVKLAPMQPHELMLADTCNAYAPINPKSNKKLVLTGGLSRGQARALSHPRQRQYIVKHKLGANQRFIKNNIMGRGCTAWHWTNAKAAPLTP</sequence>